<keyword evidence="1" id="KW-0778">Tellurium resistance</keyword>
<dbReference type="GO" id="GO:0046690">
    <property type="term" value="P:response to tellurium ion"/>
    <property type="evidence" value="ECO:0007669"/>
    <property type="project" value="UniProtKB-KW"/>
</dbReference>
<dbReference type="InterPro" id="IPR003325">
    <property type="entry name" value="TerD"/>
</dbReference>
<accession>A0A839HE12</accession>
<proteinExistence type="predicted"/>
<evidence type="ECO:0000259" key="3">
    <source>
        <dbReference type="Pfam" id="PF13588"/>
    </source>
</evidence>
<dbReference type="Proteomes" id="UP000548632">
    <property type="component" value="Unassembled WGS sequence"/>
</dbReference>
<dbReference type="Pfam" id="PF13588">
    <property type="entry name" value="HSDR_N_2"/>
    <property type="match status" value="1"/>
</dbReference>
<evidence type="ECO:0000313" key="5">
    <source>
        <dbReference type="Proteomes" id="UP000548632"/>
    </source>
</evidence>
<protein>
    <submittedName>
        <fullName evidence="4">TerD family protein</fullName>
    </submittedName>
</protein>
<dbReference type="Gene3D" id="2.60.60.30">
    <property type="entry name" value="sav2460 like domains"/>
    <property type="match status" value="1"/>
</dbReference>
<dbReference type="InterPro" id="IPR029464">
    <property type="entry name" value="HSDR_N"/>
</dbReference>
<dbReference type="AlphaFoldDB" id="A0A839HE12"/>
<comment type="caution">
    <text evidence="4">The sequence shown here is derived from an EMBL/GenBank/DDBJ whole genome shotgun (WGS) entry which is preliminary data.</text>
</comment>
<reference evidence="4 5" key="1">
    <citation type="journal article" date="2020" name="Arch. Microbiol.">
        <title>The genome sequence of the giant phototrophic gammaproteobacterium Thiospirillum jenense gives insight into its physiological properties and phylogenetic relationships.</title>
        <authorList>
            <person name="Imhoff J.F."/>
            <person name="Meyer T.E."/>
            <person name="Kyndt J.A."/>
        </authorList>
    </citation>
    <scope>NUCLEOTIDE SEQUENCE [LARGE SCALE GENOMIC DNA]</scope>
    <source>
        <strain evidence="4 5">DSM 216</strain>
    </source>
</reference>
<dbReference type="InterPro" id="IPR051324">
    <property type="entry name" value="Stress/Tellurium_Resist"/>
</dbReference>
<evidence type="ECO:0000256" key="1">
    <source>
        <dbReference type="ARBA" id="ARBA00022686"/>
    </source>
</evidence>
<organism evidence="4 5">
    <name type="scientific">Thiospirillum jenense</name>
    <dbReference type="NCBI Taxonomy" id="1653858"/>
    <lineage>
        <taxon>Bacteria</taxon>
        <taxon>Pseudomonadati</taxon>
        <taxon>Pseudomonadota</taxon>
        <taxon>Gammaproteobacteria</taxon>
        <taxon>Chromatiales</taxon>
        <taxon>Chromatiaceae</taxon>
        <taxon>Thiospirillum</taxon>
    </lineage>
</organism>
<keyword evidence="5" id="KW-1185">Reference proteome</keyword>
<evidence type="ECO:0000313" key="4">
    <source>
        <dbReference type="EMBL" id="MBB1126871.1"/>
    </source>
</evidence>
<dbReference type="Pfam" id="PF02342">
    <property type="entry name" value="TerD"/>
    <property type="match status" value="1"/>
</dbReference>
<dbReference type="CDD" id="cd06974">
    <property type="entry name" value="TerD_like"/>
    <property type="match status" value="1"/>
</dbReference>
<feature type="domain" description="Type I restriction enzyme R protein N-terminal" evidence="3">
    <location>
        <begin position="226"/>
        <end position="319"/>
    </location>
</feature>
<dbReference type="PANTHER" id="PTHR32097:SF17">
    <property type="entry name" value="CAMP-BINDING PROTEIN 1-RELATED"/>
    <property type="match status" value="1"/>
</dbReference>
<evidence type="ECO:0000259" key="2">
    <source>
        <dbReference type="Pfam" id="PF02342"/>
    </source>
</evidence>
<name>A0A839HE12_9GAMM</name>
<sequence>MGIELQQGANALISENTITVGISWQQHQTHDLDVSAFLINMNGVVKSNQDFVFYNQPETPCGSVSLENKTEHHYRVFRVALQHIPNDVKKVLFSVTVQDDQVCCSMMMPIVICLLGENEELLRFAVPQVEQERALILAEMYRYQGGWKLRAVGQGYAGGLDALAASLGVTIQSPMKETMNNDDKSVYLSKRRTTKQIWEEKVVELQQALKQFIPQIKAASEQQVNESNTRMILDRMFTDLLGYAMTDIKTEQAIQGRRADYVLRVDDQDLLVCESKRAGLPLKDKHVFQATSYGAYSGIRWALLTNLVSWRVYHISTQDMVTANLVFAINLLPEMRLEDCERLLLISRYGMTRKGLLAKVWNEVSALTHENMIRAILTDDVINKIRLVIKRDTGCGFDNDTVRHVLEDMLIHN</sequence>
<dbReference type="PANTHER" id="PTHR32097">
    <property type="entry name" value="CAMP-BINDING PROTEIN 1-RELATED"/>
    <property type="match status" value="1"/>
</dbReference>
<feature type="domain" description="TerD" evidence="2">
    <location>
        <begin position="1"/>
        <end position="165"/>
    </location>
</feature>
<dbReference type="EMBL" id="JABVCQ010000028">
    <property type="protein sequence ID" value="MBB1126871.1"/>
    <property type="molecule type" value="Genomic_DNA"/>
</dbReference>
<gene>
    <name evidence="4" type="ORF">HUK38_11625</name>
</gene>